<evidence type="ECO:0000313" key="2">
    <source>
        <dbReference type="Proteomes" id="UP000006552"/>
    </source>
</evidence>
<dbReference type="RefSeq" id="WP_011239132.1">
    <property type="nucleotide sequence ID" value="NC_006513.1"/>
</dbReference>
<sequence length="182" mass="20117">MLQLLKSLIRSLRDRVFAARDPIGFARSLGVRVGKNVRFYGVSRAMFGSEPWMISIGNDCYITAGVQFINHDGGTLILRKEEPTLEWTAPISIGNDVYIGVRTIILPNVRIGNRCIVGAGSIVSRSIPDNSVYAGIPARFICSTDDYLAKMKAKSLACGHLPGNQKAEVIKQIYRDRGWFAK</sequence>
<proteinExistence type="predicted"/>
<dbReference type="InterPro" id="IPR001451">
    <property type="entry name" value="Hexapep"/>
</dbReference>
<dbReference type="OrthoDB" id="8612290at2"/>
<organism evidence="1 2">
    <name type="scientific">Aromatoleum aromaticum (strain DSM 19018 / LMG 30748 / EbN1)</name>
    <name type="common">Azoarcus sp. (strain EbN1)</name>
    <dbReference type="NCBI Taxonomy" id="76114"/>
    <lineage>
        <taxon>Bacteria</taxon>
        <taxon>Pseudomonadati</taxon>
        <taxon>Pseudomonadota</taxon>
        <taxon>Betaproteobacteria</taxon>
        <taxon>Rhodocyclales</taxon>
        <taxon>Rhodocyclaceae</taxon>
        <taxon>Aromatoleum</taxon>
    </lineage>
</organism>
<dbReference type="CDD" id="cd04647">
    <property type="entry name" value="LbH_MAT_like"/>
    <property type="match status" value="1"/>
</dbReference>
<protein>
    <submittedName>
        <fullName evidence="1">Similar to Protein capG, involved in capsular polysaccharide (CPS) biosynthesis</fullName>
    </submittedName>
</protein>
<dbReference type="AlphaFoldDB" id="Q5NZP5"/>
<gene>
    <name evidence="1" type="primary">capG</name>
    <name evidence="1" type="ORF">ebA5878</name>
</gene>
<dbReference type="PANTHER" id="PTHR23416">
    <property type="entry name" value="SIALIC ACID SYNTHASE-RELATED"/>
    <property type="match status" value="1"/>
</dbReference>
<dbReference type="Proteomes" id="UP000006552">
    <property type="component" value="Chromosome"/>
</dbReference>
<dbReference type="HOGENOM" id="CLU_051638_12_2_4"/>
<name>Q5NZP5_AROAE</name>
<dbReference type="eggNOG" id="COG0110">
    <property type="taxonomic scope" value="Bacteria"/>
</dbReference>
<dbReference type="Pfam" id="PF00132">
    <property type="entry name" value="Hexapep"/>
    <property type="match status" value="1"/>
</dbReference>
<dbReference type="Gene3D" id="2.160.10.10">
    <property type="entry name" value="Hexapeptide repeat proteins"/>
    <property type="match status" value="1"/>
</dbReference>
<dbReference type="InterPro" id="IPR051159">
    <property type="entry name" value="Hexapeptide_acetyltransf"/>
</dbReference>
<dbReference type="InterPro" id="IPR011004">
    <property type="entry name" value="Trimer_LpxA-like_sf"/>
</dbReference>
<dbReference type="EMBL" id="CR555306">
    <property type="protein sequence ID" value="CAI09469.1"/>
    <property type="molecule type" value="Genomic_DNA"/>
</dbReference>
<dbReference type="KEGG" id="eba:ebA5878"/>
<dbReference type="SUPFAM" id="SSF51161">
    <property type="entry name" value="Trimeric LpxA-like enzymes"/>
    <property type="match status" value="1"/>
</dbReference>
<accession>Q5NZP5</accession>
<dbReference type="STRING" id="76114.ebA5878"/>
<reference evidence="1 2" key="1">
    <citation type="journal article" date="2005" name="Arch. Microbiol.">
        <title>The genome sequence of an anaerobic aromatic-degrading denitrifying bacterium, strain EbN1.</title>
        <authorList>
            <person name="Rabus R."/>
            <person name="Kube M."/>
            <person name="Heider J."/>
            <person name="Beck A."/>
            <person name="Heitmann K."/>
            <person name="Widdel F."/>
            <person name="Reinhardt R."/>
        </authorList>
    </citation>
    <scope>NUCLEOTIDE SEQUENCE [LARGE SCALE GENOMIC DNA]</scope>
    <source>
        <strain evidence="1 2">EbN1</strain>
    </source>
</reference>
<keyword evidence="2" id="KW-1185">Reference proteome</keyword>
<evidence type="ECO:0000313" key="1">
    <source>
        <dbReference type="EMBL" id="CAI09469.1"/>
    </source>
</evidence>